<feature type="transmembrane region" description="Helical" evidence="14">
    <location>
        <begin position="12"/>
        <end position="34"/>
    </location>
</feature>
<evidence type="ECO:0000313" key="20">
    <source>
        <dbReference type="Proteomes" id="UP000187608"/>
    </source>
</evidence>
<evidence type="ECO:0000313" key="19">
    <source>
        <dbReference type="EMBL" id="SIS55200.1"/>
    </source>
</evidence>
<keyword evidence="7 14" id="KW-0812">Transmembrane</keyword>
<dbReference type="SUPFAM" id="SSF55874">
    <property type="entry name" value="ATPase domain of HSP90 chaperone/DNA topoisomerase II/histidine kinase"/>
    <property type="match status" value="1"/>
</dbReference>
<keyword evidence="11 14" id="KW-1133">Transmembrane helix</keyword>
<keyword evidence="12" id="KW-0902">Two-component regulatory system</keyword>
<evidence type="ECO:0000256" key="10">
    <source>
        <dbReference type="ARBA" id="ARBA00022840"/>
    </source>
</evidence>
<evidence type="ECO:0000256" key="9">
    <source>
        <dbReference type="ARBA" id="ARBA00022777"/>
    </source>
</evidence>
<dbReference type="Gene3D" id="3.30.450.20">
    <property type="entry name" value="PAS domain"/>
    <property type="match status" value="2"/>
</dbReference>
<dbReference type="InterPro" id="IPR005467">
    <property type="entry name" value="His_kinase_dom"/>
</dbReference>
<keyword evidence="20" id="KW-1185">Reference proteome</keyword>
<dbReference type="Pfam" id="PF00672">
    <property type="entry name" value="HAMP"/>
    <property type="match status" value="1"/>
</dbReference>
<keyword evidence="6" id="KW-0808">Transferase</keyword>
<evidence type="ECO:0000256" key="12">
    <source>
        <dbReference type="ARBA" id="ARBA00023012"/>
    </source>
</evidence>
<dbReference type="RefSeq" id="WP_076559808.1">
    <property type="nucleotide sequence ID" value="NZ_FTOC01000008.1"/>
</dbReference>
<dbReference type="NCBIfam" id="TIGR00229">
    <property type="entry name" value="sensory_box"/>
    <property type="match status" value="1"/>
</dbReference>
<evidence type="ECO:0000256" key="8">
    <source>
        <dbReference type="ARBA" id="ARBA00022741"/>
    </source>
</evidence>
<proteinExistence type="predicted"/>
<keyword evidence="9 19" id="KW-0418">Kinase</keyword>
<dbReference type="InterPro" id="IPR003661">
    <property type="entry name" value="HisK_dim/P_dom"/>
</dbReference>
<dbReference type="AlphaFoldDB" id="A0A1N7K0T9"/>
<dbReference type="CDD" id="cd06225">
    <property type="entry name" value="HAMP"/>
    <property type="match status" value="1"/>
</dbReference>
<evidence type="ECO:0000256" key="5">
    <source>
        <dbReference type="ARBA" id="ARBA00022553"/>
    </source>
</evidence>
<dbReference type="GO" id="GO:0005886">
    <property type="term" value="C:plasma membrane"/>
    <property type="evidence" value="ECO:0007669"/>
    <property type="project" value="UniProtKB-SubCell"/>
</dbReference>
<keyword evidence="5" id="KW-0597">Phosphoprotein</keyword>
<protein>
    <recommendedName>
        <fullName evidence="3">histidine kinase</fullName>
        <ecNumber evidence="3">2.7.13.3</ecNumber>
    </recommendedName>
</protein>
<dbReference type="InterPro" id="IPR035965">
    <property type="entry name" value="PAS-like_dom_sf"/>
</dbReference>
<evidence type="ECO:0000256" key="1">
    <source>
        <dbReference type="ARBA" id="ARBA00000085"/>
    </source>
</evidence>
<dbReference type="Proteomes" id="UP000187608">
    <property type="component" value="Unassembled WGS sequence"/>
</dbReference>
<dbReference type="SUPFAM" id="SSF55785">
    <property type="entry name" value="PYP-like sensor domain (PAS domain)"/>
    <property type="match status" value="1"/>
</dbReference>
<dbReference type="Gene3D" id="3.30.565.10">
    <property type="entry name" value="Histidine kinase-like ATPase, C-terminal domain"/>
    <property type="match status" value="1"/>
</dbReference>
<dbReference type="GO" id="GO:0016036">
    <property type="term" value="P:cellular response to phosphate starvation"/>
    <property type="evidence" value="ECO:0007669"/>
    <property type="project" value="TreeGrafter"/>
</dbReference>
<dbReference type="Pfam" id="PF00512">
    <property type="entry name" value="HisKA"/>
    <property type="match status" value="1"/>
</dbReference>
<dbReference type="PROSITE" id="PS50112">
    <property type="entry name" value="PAS"/>
    <property type="match status" value="1"/>
</dbReference>
<feature type="transmembrane region" description="Helical" evidence="14">
    <location>
        <begin position="193"/>
        <end position="216"/>
    </location>
</feature>
<dbReference type="GO" id="GO:0000155">
    <property type="term" value="F:phosphorelay sensor kinase activity"/>
    <property type="evidence" value="ECO:0007669"/>
    <property type="project" value="InterPro"/>
</dbReference>
<dbReference type="FunFam" id="1.10.287.130:FF:000001">
    <property type="entry name" value="Two-component sensor histidine kinase"/>
    <property type="match status" value="1"/>
</dbReference>
<gene>
    <name evidence="19" type="ORF">SAMN05421687_108115</name>
</gene>
<organism evidence="19 20">
    <name type="scientific">Salimicrobium flavidum</name>
    <dbReference type="NCBI Taxonomy" id="570947"/>
    <lineage>
        <taxon>Bacteria</taxon>
        <taxon>Bacillati</taxon>
        <taxon>Bacillota</taxon>
        <taxon>Bacilli</taxon>
        <taxon>Bacillales</taxon>
        <taxon>Bacillaceae</taxon>
        <taxon>Salimicrobium</taxon>
    </lineage>
</organism>
<evidence type="ECO:0000259" key="17">
    <source>
        <dbReference type="PROSITE" id="PS50113"/>
    </source>
</evidence>
<feature type="domain" description="PAC" evidence="17">
    <location>
        <begin position="335"/>
        <end position="389"/>
    </location>
</feature>
<dbReference type="InterPro" id="IPR000700">
    <property type="entry name" value="PAS-assoc_C"/>
</dbReference>
<evidence type="ECO:0000256" key="13">
    <source>
        <dbReference type="ARBA" id="ARBA00023136"/>
    </source>
</evidence>
<reference evidence="20" key="1">
    <citation type="submission" date="2017-01" db="EMBL/GenBank/DDBJ databases">
        <authorList>
            <person name="Varghese N."/>
            <person name="Submissions S."/>
        </authorList>
    </citation>
    <scope>NUCLEOTIDE SEQUENCE [LARGE SCALE GENOMIC DNA]</scope>
    <source>
        <strain evidence="20">DSM 23127</strain>
    </source>
</reference>
<dbReference type="PROSITE" id="PS50885">
    <property type="entry name" value="HAMP"/>
    <property type="match status" value="1"/>
</dbReference>
<dbReference type="Pfam" id="PF02518">
    <property type="entry name" value="HATPase_c"/>
    <property type="match status" value="1"/>
</dbReference>
<evidence type="ECO:0000256" key="4">
    <source>
        <dbReference type="ARBA" id="ARBA00022475"/>
    </source>
</evidence>
<comment type="subcellular location">
    <subcellularLocation>
        <location evidence="2">Cell membrane</location>
        <topology evidence="2">Multi-pass membrane protein</topology>
    </subcellularLocation>
</comment>
<dbReference type="SUPFAM" id="SSF158472">
    <property type="entry name" value="HAMP domain-like"/>
    <property type="match status" value="1"/>
</dbReference>
<dbReference type="Gene3D" id="1.10.8.500">
    <property type="entry name" value="HAMP domain in histidine kinase"/>
    <property type="match status" value="1"/>
</dbReference>
<evidence type="ECO:0000256" key="6">
    <source>
        <dbReference type="ARBA" id="ARBA00022679"/>
    </source>
</evidence>
<feature type="domain" description="HAMP" evidence="18">
    <location>
        <begin position="214"/>
        <end position="266"/>
    </location>
</feature>
<evidence type="ECO:0000256" key="14">
    <source>
        <dbReference type="SAM" id="Phobius"/>
    </source>
</evidence>
<dbReference type="NCBIfam" id="NF033092">
    <property type="entry name" value="HK_WalK"/>
    <property type="match status" value="1"/>
</dbReference>
<dbReference type="STRING" id="570947.SAMN05421687_108115"/>
<dbReference type="PANTHER" id="PTHR45453">
    <property type="entry name" value="PHOSPHATE REGULON SENSOR PROTEIN PHOR"/>
    <property type="match status" value="1"/>
</dbReference>
<dbReference type="SMART" id="SM00388">
    <property type="entry name" value="HisKA"/>
    <property type="match status" value="1"/>
</dbReference>
<dbReference type="InterPro" id="IPR000014">
    <property type="entry name" value="PAS"/>
</dbReference>
<dbReference type="SUPFAM" id="SSF47384">
    <property type="entry name" value="Homodimeric domain of signal transducing histidine kinase"/>
    <property type="match status" value="1"/>
</dbReference>
<evidence type="ECO:0000256" key="11">
    <source>
        <dbReference type="ARBA" id="ARBA00022989"/>
    </source>
</evidence>
<evidence type="ECO:0000256" key="3">
    <source>
        <dbReference type="ARBA" id="ARBA00012438"/>
    </source>
</evidence>
<feature type="domain" description="PAS" evidence="16">
    <location>
        <begin position="271"/>
        <end position="327"/>
    </location>
</feature>
<evidence type="ECO:0000259" key="15">
    <source>
        <dbReference type="PROSITE" id="PS50109"/>
    </source>
</evidence>
<dbReference type="EC" id="2.7.13.3" evidence="3"/>
<sequence length="617" mass="69641">MSKVGFFQSVRLKLIIVYILLILLGLQVIGAYFVDRLEEQLENNFTQSVEGRLDALAFNIQQAFEEEREDDDPSLQSDVQSILNSFNEGYVRNEIRQLQVIEEGSNVVIAAYASGDDTPQANVGKKTTNPDVLSAFLLQEQSSPETRMDAETGQRLWVGTRTVKNNVDETVAAIYFEADMSSVYEQLQDINRIFANGTALSIFITAILGIIVAGTITKPLIEMRRQAQIMATGDFSQKVNVHGNDEIGQLGHTFNDLNDKLKISQATTEGERRKLSSVLSNMSDGVIATDRIGAVTLMNVPASHLIGQRFEDVQGKSLIEILGLEDQVTNVKDMEDLDSVIVDMSSSDQHLLLKANFSVVQDENYEMNGFITVISDVTEQQRADQERREFVSNVSHELRTPLTTMRSYLEALNDGAWRDEEIAPRFLDVTQNETDRMIRLVNDLLQLTKMDHKESSFYKEKVEFITFLEQIIERFEMNKTEGITFTKHLPDENVYVWLDKDKVTQVLDNVISNAVKYSPEGGAIHFHVKRMRHKLQVSIKDEGLGMPSHTVDKIFDRFYRVDKARSRGVGGTGLGLAIAREIIDAHHGEIWAESQEGKGTTVFFTLPLMNQKRRGSR</sequence>
<dbReference type="PANTHER" id="PTHR45453:SF1">
    <property type="entry name" value="PHOSPHATE REGULON SENSOR PROTEIN PHOR"/>
    <property type="match status" value="1"/>
</dbReference>
<keyword evidence="10" id="KW-0067">ATP-binding</keyword>
<keyword evidence="8" id="KW-0547">Nucleotide-binding</keyword>
<dbReference type="CDD" id="cd00130">
    <property type="entry name" value="PAS"/>
    <property type="match status" value="1"/>
</dbReference>
<dbReference type="GO" id="GO:0005524">
    <property type="term" value="F:ATP binding"/>
    <property type="evidence" value="ECO:0007669"/>
    <property type="project" value="UniProtKB-KW"/>
</dbReference>
<dbReference type="CDD" id="cd00075">
    <property type="entry name" value="HATPase"/>
    <property type="match status" value="1"/>
</dbReference>
<dbReference type="EMBL" id="FTOC01000008">
    <property type="protein sequence ID" value="SIS55200.1"/>
    <property type="molecule type" value="Genomic_DNA"/>
</dbReference>
<dbReference type="FunFam" id="3.30.565.10:FF:000006">
    <property type="entry name" value="Sensor histidine kinase WalK"/>
    <property type="match status" value="1"/>
</dbReference>
<dbReference type="InterPro" id="IPR050351">
    <property type="entry name" value="BphY/WalK/GraS-like"/>
</dbReference>
<dbReference type="InterPro" id="IPR036097">
    <property type="entry name" value="HisK_dim/P_sf"/>
</dbReference>
<feature type="domain" description="Histidine kinase" evidence="15">
    <location>
        <begin position="393"/>
        <end position="610"/>
    </location>
</feature>
<evidence type="ECO:0000256" key="2">
    <source>
        <dbReference type="ARBA" id="ARBA00004651"/>
    </source>
</evidence>
<dbReference type="PROSITE" id="PS50109">
    <property type="entry name" value="HIS_KIN"/>
    <property type="match status" value="1"/>
</dbReference>
<keyword evidence="13 14" id="KW-0472">Membrane</keyword>
<dbReference type="SMART" id="SM00387">
    <property type="entry name" value="HATPase_c"/>
    <property type="match status" value="1"/>
</dbReference>
<dbReference type="SMART" id="SM00091">
    <property type="entry name" value="PAS"/>
    <property type="match status" value="1"/>
</dbReference>
<dbReference type="SMART" id="SM00304">
    <property type="entry name" value="HAMP"/>
    <property type="match status" value="1"/>
</dbReference>
<dbReference type="InterPro" id="IPR003594">
    <property type="entry name" value="HATPase_dom"/>
</dbReference>
<dbReference type="InterPro" id="IPR004358">
    <property type="entry name" value="Sig_transdc_His_kin-like_C"/>
</dbReference>
<dbReference type="PROSITE" id="PS50113">
    <property type="entry name" value="PAC"/>
    <property type="match status" value="1"/>
</dbReference>
<dbReference type="InterPro" id="IPR036890">
    <property type="entry name" value="HATPase_C_sf"/>
</dbReference>
<evidence type="ECO:0000256" key="7">
    <source>
        <dbReference type="ARBA" id="ARBA00022692"/>
    </source>
</evidence>
<evidence type="ECO:0000259" key="18">
    <source>
        <dbReference type="PROSITE" id="PS50885"/>
    </source>
</evidence>
<comment type="catalytic activity">
    <reaction evidence="1">
        <text>ATP + protein L-histidine = ADP + protein N-phospho-L-histidine.</text>
        <dbReference type="EC" id="2.7.13.3"/>
    </reaction>
</comment>
<evidence type="ECO:0000259" key="16">
    <source>
        <dbReference type="PROSITE" id="PS50112"/>
    </source>
</evidence>
<dbReference type="InterPro" id="IPR057640">
    <property type="entry name" value="Cache_WalK"/>
</dbReference>
<dbReference type="PRINTS" id="PR00344">
    <property type="entry name" value="BCTRLSENSOR"/>
</dbReference>
<keyword evidence="4" id="KW-1003">Cell membrane</keyword>
<accession>A0A1N7K0T9</accession>
<dbReference type="InterPro" id="IPR003660">
    <property type="entry name" value="HAMP_dom"/>
</dbReference>
<dbReference type="OrthoDB" id="9813151at2"/>
<name>A0A1N7K0T9_9BACI</name>
<dbReference type="GO" id="GO:0004721">
    <property type="term" value="F:phosphoprotein phosphatase activity"/>
    <property type="evidence" value="ECO:0007669"/>
    <property type="project" value="TreeGrafter"/>
</dbReference>
<dbReference type="CDD" id="cd00082">
    <property type="entry name" value="HisKA"/>
    <property type="match status" value="1"/>
</dbReference>
<dbReference type="Pfam" id="PF23846">
    <property type="entry name" value="Cache_WalK"/>
    <property type="match status" value="1"/>
</dbReference>
<dbReference type="Gene3D" id="1.10.287.130">
    <property type="match status" value="1"/>
</dbReference>
<dbReference type="InterPro" id="IPR049814">
    <property type="entry name" value="Resp_reg_WalK"/>
</dbReference>